<feature type="compositionally biased region" description="Basic residues" evidence="1">
    <location>
        <begin position="95"/>
        <end position="108"/>
    </location>
</feature>
<accession>A0A1I4CXF1</accession>
<dbReference type="OrthoDB" id="7873969at2"/>
<feature type="compositionally biased region" description="Basic and acidic residues" evidence="1">
    <location>
        <begin position="146"/>
        <end position="157"/>
    </location>
</feature>
<feature type="compositionally biased region" description="Basic and acidic residues" evidence="1">
    <location>
        <begin position="180"/>
        <end position="192"/>
    </location>
</feature>
<feature type="region of interest" description="Disordered" evidence="1">
    <location>
        <begin position="71"/>
        <end position="192"/>
    </location>
</feature>
<dbReference type="Proteomes" id="UP000198804">
    <property type="component" value="Unassembled WGS sequence"/>
</dbReference>
<reference evidence="3" key="1">
    <citation type="submission" date="2016-10" db="EMBL/GenBank/DDBJ databases">
        <authorList>
            <person name="Varghese N."/>
            <person name="Submissions S."/>
        </authorList>
    </citation>
    <scope>NUCLEOTIDE SEQUENCE [LARGE SCALE GENOMIC DNA]</scope>
    <source>
        <strain evidence="3">CGMCC 1.6474</strain>
    </source>
</reference>
<proteinExistence type="predicted"/>
<organism evidence="2 3">
    <name type="scientific">Methylorubrum salsuginis</name>
    <dbReference type="NCBI Taxonomy" id="414703"/>
    <lineage>
        <taxon>Bacteria</taxon>
        <taxon>Pseudomonadati</taxon>
        <taxon>Pseudomonadota</taxon>
        <taxon>Alphaproteobacteria</taxon>
        <taxon>Hyphomicrobiales</taxon>
        <taxon>Methylobacteriaceae</taxon>
        <taxon>Methylorubrum</taxon>
    </lineage>
</organism>
<evidence type="ECO:0000313" key="2">
    <source>
        <dbReference type="EMBL" id="SFK85988.1"/>
    </source>
</evidence>
<sequence>MKKRPPPARPDSPARRAWELSPEFRAIALDTLRRVNARMHLIPRCGAKARTTGQPCKRIPAPGRKRCLFHGGATPRGDGPAGWHTPGFPDGLPPRKARSASFKQKRRRELQERRDALTPEEQARLDEWRRTHEAGSKSKRARRRTDRAAAEWLRDLMDQQNRPSHPQSAESACEPTTLSEMEHEDMGKPNIDSEDRAELTKRLHDEGASIGLETLMLIARDKDFPAGARVLAARELVKLSGIGVADQDEEKSPDQMSRAELEAAARTIRAKIAELEQQDQPLGRPSVFD</sequence>
<dbReference type="STRING" id="414703.SAMN04488125_10577"/>
<dbReference type="NCBIfam" id="NF041373">
    <property type="entry name" value="HGG_STG"/>
    <property type="match status" value="1"/>
</dbReference>
<feature type="compositionally biased region" description="Polar residues" evidence="1">
    <location>
        <begin position="158"/>
        <end position="179"/>
    </location>
</feature>
<dbReference type="EMBL" id="FOSV01000005">
    <property type="protein sequence ID" value="SFK85988.1"/>
    <property type="molecule type" value="Genomic_DNA"/>
</dbReference>
<keyword evidence="3" id="KW-1185">Reference proteome</keyword>
<dbReference type="RefSeq" id="WP_131803766.1">
    <property type="nucleotide sequence ID" value="NZ_FOSV01000005.1"/>
</dbReference>
<dbReference type="InterPro" id="IPR047675">
    <property type="entry name" value="Putative_zinc-bd"/>
</dbReference>
<feature type="compositionally biased region" description="Basic and acidic residues" evidence="1">
    <location>
        <begin position="109"/>
        <end position="136"/>
    </location>
</feature>
<name>A0A1I4CXF1_9HYPH</name>
<evidence type="ECO:0000313" key="3">
    <source>
        <dbReference type="Proteomes" id="UP000198804"/>
    </source>
</evidence>
<protein>
    <submittedName>
        <fullName evidence="2">Uncharacterized protein</fullName>
    </submittedName>
</protein>
<gene>
    <name evidence="2" type="ORF">SAMN04488125_10577</name>
</gene>
<evidence type="ECO:0000256" key="1">
    <source>
        <dbReference type="SAM" id="MobiDB-lite"/>
    </source>
</evidence>
<dbReference type="AlphaFoldDB" id="A0A1I4CXF1"/>